<dbReference type="InterPro" id="IPR004154">
    <property type="entry name" value="Anticodon-bd"/>
</dbReference>
<dbReference type="Gene3D" id="3.40.50.800">
    <property type="entry name" value="Anticodon-binding domain"/>
    <property type="match status" value="1"/>
</dbReference>
<dbReference type="EC" id="6.1.1.21" evidence="2"/>
<name>A0ABY8TR28_TETOB</name>
<dbReference type="InterPro" id="IPR045864">
    <property type="entry name" value="aa-tRNA-synth_II/BPL/LPL"/>
</dbReference>
<protein>
    <recommendedName>
        <fullName evidence="2">histidine--tRNA ligase</fullName>
        <ecNumber evidence="2">6.1.1.21</ecNumber>
    </recommendedName>
    <alternativeName>
        <fullName evidence="4">Histidyl-tRNA synthetase</fullName>
    </alternativeName>
</protein>
<evidence type="ECO:0000256" key="3">
    <source>
        <dbReference type="ARBA" id="ARBA00022741"/>
    </source>
</evidence>
<reference evidence="8 9" key="1">
    <citation type="submission" date="2023-05" db="EMBL/GenBank/DDBJ databases">
        <title>A 100% complete, gapless, phased diploid assembly of the Scenedesmus obliquus UTEX 3031 genome.</title>
        <authorList>
            <person name="Biondi T.C."/>
            <person name="Hanschen E.R."/>
            <person name="Kwon T."/>
            <person name="Eng W."/>
            <person name="Kruse C.P.S."/>
            <person name="Koehler S.I."/>
            <person name="Kunde Y."/>
            <person name="Gleasner C.D."/>
            <person name="You Mak K.T."/>
            <person name="Polle J."/>
            <person name="Hovde B.T."/>
            <person name="Starkenburg S.R."/>
        </authorList>
    </citation>
    <scope>NUCLEOTIDE SEQUENCE [LARGE SCALE GENOMIC DNA]</scope>
    <source>
        <strain evidence="8 9">DOE0152z</strain>
    </source>
</reference>
<dbReference type="SUPFAM" id="SSF52954">
    <property type="entry name" value="Class II aaRS ABD-related"/>
    <property type="match status" value="1"/>
</dbReference>
<dbReference type="InterPro" id="IPR006195">
    <property type="entry name" value="aa-tRNA-synth_II"/>
</dbReference>
<organism evidence="8 9">
    <name type="scientific">Tetradesmus obliquus</name>
    <name type="common">Green alga</name>
    <name type="synonym">Acutodesmus obliquus</name>
    <dbReference type="NCBI Taxonomy" id="3088"/>
    <lineage>
        <taxon>Eukaryota</taxon>
        <taxon>Viridiplantae</taxon>
        <taxon>Chlorophyta</taxon>
        <taxon>core chlorophytes</taxon>
        <taxon>Chlorophyceae</taxon>
        <taxon>CS clade</taxon>
        <taxon>Sphaeropleales</taxon>
        <taxon>Scenedesmaceae</taxon>
        <taxon>Tetradesmus</taxon>
    </lineage>
</organism>
<sequence>MLGQLTRSPASLAGLRSSTQLVARLSQSSRPVRLHRAITSAVSQADQEATAASTAAAVQQQQQSSSPDGTGTQQQAQQRKVGAAGPRTSSKEMVDTSPPRGTRDFYPEDMRLRNWLFGEWAAVAQLFGFEQFDVPVLESEELFVRKAGEEITDQLYNFQDKGGRRVALRPEITPSLARLVLGKGKGLALPAKWWIVGQCWRYERMTRGRRREHYQWNMDIVGVPGVEAEAELLAAITTFFSRVGISAADVGIKVSSRKVLAAVLERYSVPPENFAQVCVIVDKLEKLPRDKVEAELAALGVSADATEGILSALSCRSLDQLGELLGPAGHDALGDLRQLWALAAGYGFQEWLVFDASVEWLVSNAGVVRGLAYYTGVVFEGFDRAGQLRAICGGGRYDKLLGTFGGEDVPCAGFGFGDAVIVELLKDKQLLPALTQQVDDVIMVMDESLRPAACSIAARLRAAGRRVDVILEAKKMKWAFKHAERSGAARLLLVGGGEWERGAVAVKDLASREQTEVPVDQLA</sequence>
<comment type="catalytic activity">
    <reaction evidence="5">
        <text>tRNA(His) + L-histidine + ATP = L-histidyl-tRNA(His) + AMP + diphosphate + H(+)</text>
        <dbReference type="Rhea" id="RHEA:17313"/>
        <dbReference type="Rhea" id="RHEA-COMP:9665"/>
        <dbReference type="Rhea" id="RHEA-COMP:9689"/>
        <dbReference type="ChEBI" id="CHEBI:15378"/>
        <dbReference type="ChEBI" id="CHEBI:30616"/>
        <dbReference type="ChEBI" id="CHEBI:33019"/>
        <dbReference type="ChEBI" id="CHEBI:57595"/>
        <dbReference type="ChEBI" id="CHEBI:78442"/>
        <dbReference type="ChEBI" id="CHEBI:78527"/>
        <dbReference type="ChEBI" id="CHEBI:456215"/>
        <dbReference type="EC" id="6.1.1.21"/>
    </reaction>
</comment>
<evidence type="ECO:0000313" key="9">
    <source>
        <dbReference type="Proteomes" id="UP001244341"/>
    </source>
</evidence>
<dbReference type="PANTHER" id="PTHR43707:SF1">
    <property type="entry name" value="HISTIDINE--TRNA LIGASE, MITOCHONDRIAL-RELATED"/>
    <property type="match status" value="1"/>
</dbReference>
<dbReference type="PANTHER" id="PTHR43707">
    <property type="entry name" value="HISTIDYL-TRNA SYNTHETASE"/>
    <property type="match status" value="1"/>
</dbReference>
<evidence type="ECO:0000256" key="2">
    <source>
        <dbReference type="ARBA" id="ARBA00012815"/>
    </source>
</evidence>
<dbReference type="Gene3D" id="3.30.930.10">
    <property type="entry name" value="Bira Bifunctional Protein, Domain 2"/>
    <property type="match status" value="1"/>
</dbReference>
<evidence type="ECO:0000256" key="5">
    <source>
        <dbReference type="ARBA" id="ARBA00047639"/>
    </source>
</evidence>
<dbReference type="InterPro" id="IPR004516">
    <property type="entry name" value="HisRS/HisZ"/>
</dbReference>
<dbReference type="InterPro" id="IPR041715">
    <property type="entry name" value="HisRS-like_core"/>
</dbReference>
<proteinExistence type="inferred from homology"/>
<dbReference type="InterPro" id="IPR036621">
    <property type="entry name" value="Anticodon-bd_dom_sf"/>
</dbReference>
<gene>
    <name evidence="8" type="ORF">OEZ85_011683</name>
</gene>
<evidence type="ECO:0000313" key="8">
    <source>
        <dbReference type="EMBL" id="WIA11578.1"/>
    </source>
</evidence>
<keyword evidence="9" id="KW-1185">Reference proteome</keyword>
<dbReference type="PIRSF" id="PIRSF001549">
    <property type="entry name" value="His-tRNA_synth"/>
    <property type="match status" value="1"/>
</dbReference>
<evidence type="ECO:0000256" key="1">
    <source>
        <dbReference type="ARBA" id="ARBA00008226"/>
    </source>
</evidence>
<dbReference type="InterPro" id="IPR015807">
    <property type="entry name" value="His-tRNA-ligase"/>
</dbReference>
<dbReference type="CDD" id="cd00773">
    <property type="entry name" value="HisRS-like_core"/>
    <property type="match status" value="1"/>
</dbReference>
<evidence type="ECO:0000256" key="6">
    <source>
        <dbReference type="SAM" id="MobiDB-lite"/>
    </source>
</evidence>
<dbReference type="Pfam" id="PF03129">
    <property type="entry name" value="HGTP_anticodon"/>
    <property type="match status" value="1"/>
</dbReference>
<accession>A0ABY8TR28</accession>
<comment type="similarity">
    <text evidence="1">Belongs to the class-II aminoacyl-tRNA synthetase family.</text>
</comment>
<evidence type="ECO:0000259" key="7">
    <source>
        <dbReference type="PROSITE" id="PS50862"/>
    </source>
</evidence>
<dbReference type="NCBIfam" id="TIGR00442">
    <property type="entry name" value="hisS"/>
    <property type="match status" value="1"/>
</dbReference>
<dbReference type="Pfam" id="PF13393">
    <property type="entry name" value="tRNA-synt_His"/>
    <property type="match status" value="1"/>
</dbReference>
<feature type="compositionally biased region" description="Low complexity" evidence="6">
    <location>
        <begin position="53"/>
        <end position="75"/>
    </location>
</feature>
<dbReference type="HAMAP" id="MF_00127">
    <property type="entry name" value="His_tRNA_synth"/>
    <property type="match status" value="1"/>
</dbReference>
<evidence type="ECO:0000256" key="4">
    <source>
        <dbReference type="ARBA" id="ARBA00030619"/>
    </source>
</evidence>
<dbReference type="Proteomes" id="UP001244341">
    <property type="component" value="Chromosome 3b"/>
</dbReference>
<dbReference type="SUPFAM" id="SSF55681">
    <property type="entry name" value="Class II aaRS and biotin synthetases"/>
    <property type="match status" value="1"/>
</dbReference>
<keyword evidence="3" id="KW-0547">Nucleotide-binding</keyword>
<dbReference type="PROSITE" id="PS50862">
    <property type="entry name" value="AA_TRNA_LIGASE_II"/>
    <property type="match status" value="1"/>
</dbReference>
<dbReference type="EMBL" id="CP126210">
    <property type="protein sequence ID" value="WIA11578.1"/>
    <property type="molecule type" value="Genomic_DNA"/>
</dbReference>
<feature type="region of interest" description="Disordered" evidence="6">
    <location>
        <begin position="53"/>
        <end position="105"/>
    </location>
</feature>
<feature type="domain" description="Aminoacyl-transfer RNA synthetases class-II family profile" evidence="7">
    <location>
        <begin position="100"/>
        <end position="451"/>
    </location>
</feature>